<dbReference type="Pfam" id="PF13450">
    <property type="entry name" value="NAD_binding_8"/>
    <property type="match status" value="1"/>
</dbReference>
<reference evidence="5" key="2">
    <citation type="journal article" date="2018" name="DNA Res.">
        <title>Comparative genome and transcriptome analyses reveal adaptations to opportunistic infections in woody plant degrading pathogens of Botryosphaeriaceae.</title>
        <authorList>
            <person name="Yan J.Y."/>
            <person name="Zhao W.S."/>
            <person name="Chen Z."/>
            <person name="Xing Q.K."/>
            <person name="Zhang W."/>
            <person name="Chethana K.W.T."/>
            <person name="Xue M.F."/>
            <person name="Xu J.P."/>
            <person name="Phillips A.J.L."/>
            <person name="Wang Y."/>
            <person name="Liu J.H."/>
            <person name="Liu M."/>
            <person name="Zhou Y."/>
            <person name="Jayawardena R.S."/>
            <person name="Manawasinghe I.S."/>
            <person name="Huang J.B."/>
            <person name="Qiao G.H."/>
            <person name="Fu C.Y."/>
            <person name="Guo F.F."/>
            <person name="Dissanayake A.J."/>
            <person name="Peng Y.L."/>
            <person name="Hyde K.D."/>
            <person name="Li X.H."/>
        </authorList>
    </citation>
    <scope>NUCLEOTIDE SEQUENCE</scope>
    <source>
        <strain evidence="5">CSS-01s</strain>
    </source>
</reference>
<dbReference type="EMBL" id="MDYX01000024">
    <property type="protein sequence ID" value="KAF9629771.1"/>
    <property type="molecule type" value="Genomic_DNA"/>
</dbReference>
<dbReference type="SUPFAM" id="SSF57840">
    <property type="entry name" value="Ribosomal protein L36"/>
    <property type="match status" value="1"/>
</dbReference>
<evidence type="ECO:0000313" key="5">
    <source>
        <dbReference type="EMBL" id="KAF9629771.1"/>
    </source>
</evidence>
<comment type="caution">
    <text evidence="5">The sequence shown here is derived from an EMBL/GenBank/DDBJ whole genome shotgun (WGS) entry which is preliminary data.</text>
</comment>
<dbReference type="SUPFAM" id="SSF51905">
    <property type="entry name" value="FAD/NAD(P)-binding domain"/>
    <property type="match status" value="1"/>
</dbReference>
<dbReference type="Gene3D" id="3.50.50.60">
    <property type="entry name" value="FAD/NAD(P)-binding domain"/>
    <property type="match status" value="2"/>
</dbReference>
<evidence type="ECO:0000256" key="4">
    <source>
        <dbReference type="RuleBase" id="RU000570"/>
    </source>
</evidence>
<dbReference type="GO" id="GO:0005840">
    <property type="term" value="C:ribosome"/>
    <property type="evidence" value="ECO:0007669"/>
    <property type="project" value="UniProtKB-KW"/>
</dbReference>
<dbReference type="InterPro" id="IPR035977">
    <property type="entry name" value="Ribosomal_bL36_sp"/>
</dbReference>
<dbReference type="HAMAP" id="MF_00251">
    <property type="entry name" value="Ribosomal_bL36"/>
    <property type="match status" value="1"/>
</dbReference>
<name>A0A8H7IQK9_9PEZI</name>
<evidence type="ECO:0000313" key="6">
    <source>
        <dbReference type="Proteomes" id="UP000627934"/>
    </source>
</evidence>
<dbReference type="GO" id="GO:0003735">
    <property type="term" value="F:structural constituent of ribosome"/>
    <property type="evidence" value="ECO:0007669"/>
    <property type="project" value="InterPro"/>
</dbReference>
<reference evidence="5" key="1">
    <citation type="submission" date="2016-08" db="EMBL/GenBank/DDBJ databases">
        <authorList>
            <person name="Yan J."/>
        </authorList>
    </citation>
    <scope>NUCLEOTIDE SEQUENCE</scope>
    <source>
        <strain evidence="5">CSS-01s</strain>
    </source>
</reference>
<sequence>MSMSRQSHAAACPSEPKRIAILGGGITGLTATYYASKRFPDATITLFESTNRLGGVIDSVHTKVGNGSMVCETGTRTLRANAPRAIVTLDLSPHHSVSLVGTLLPALLHDAFRASPRSPSVDDESVLAFTTRRWGARAADDFASAVVQGVWAGAVERLSARACVAGLWEAEGRLVEGHGRSRLMAGWLGSRKTRKWGGVVGEMVRAGFRGGGGGEGEGEDGRLLRGLREGEAGRLEGRLRMGEMSVYSFSGGLGMLTRALEGEVRGRANVSVVTGAAVTGVGAREEGGVTITVGDVARDFTHVIAATPANHLVTAAKLPLPKMQEATVMVVTLCYARPRLNSPYHGFGYLVPRSVPSSLNPEQAIGVVFDSDVLPDQDSASGTKITVVIGGHWWSELKEHQYPSKEEGVQVRGMKVRSSVKKLCEGCKSVRRKGYVYIICNKNPKHKQRQG</sequence>
<evidence type="ECO:0000256" key="3">
    <source>
        <dbReference type="ARBA" id="ARBA00023274"/>
    </source>
</evidence>
<proteinExistence type="inferred from homology"/>
<dbReference type="GO" id="GO:1990904">
    <property type="term" value="C:ribonucleoprotein complex"/>
    <property type="evidence" value="ECO:0007669"/>
    <property type="project" value="UniProtKB-KW"/>
</dbReference>
<organism evidence="5 6">
    <name type="scientific">Lasiodiplodia theobromae</name>
    <dbReference type="NCBI Taxonomy" id="45133"/>
    <lineage>
        <taxon>Eukaryota</taxon>
        <taxon>Fungi</taxon>
        <taxon>Dikarya</taxon>
        <taxon>Ascomycota</taxon>
        <taxon>Pezizomycotina</taxon>
        <taxon>Dothideomycetes</taxon>
        <taxon>Dothideomycetes incertae sedis</taxon>
        <taxon>Botryosphaeriales</taxon>
        <taxon>Botryosphaeriaceae</taxon>
        <taxon>Lasiodiplodia</taxon>
    </lineage>
</organism>
<dbReference type="Proteomes" id="UP000627934">
    <property type="component" value="Unassembled WGS sequence"/>
</dbReference>
<comment type="similarity">
    <text evidence="1 4">Belongs to the bacterial ribosomal protein bL36 family.</text>
</comment>
<keyword evidence="2 4" id="KW-0689">Ribosomal protein</keyword>
<dbReference type="PROSITE" id="PS00828">
    <property type="entry name" value="RIBOSOMAL_L36"/>
    <property type="match status" value="1"/>
</dbReference>
<evidence type="ECO:0000256" key="2">
    <source>
        <dbReference type="ARBA" id="ARBA00022980"/>
    </source>
</evidence>
<keyword evidence="3 4" id="KW-0687">Ribonucleoprotein</keyword>
<dbReference type="SUPFAM" id="SSF54373">
    <property type="entry name" value="FAD-linked reductases, C-terminal domain"/>
    <property type="match status" value="1"/>
</dbReference>
<dbReference type="PANTHER" id="PTHR42923">
    <property type="entry name" value="PROTOPORPHYRINOGEN OXIDASE"/>
    <property type="match status" value="1"/>
</dbReference>
<dbReference type="GO" id="GO:0005743">
    <property type="term" value="C:mitochondrial inner membrane"/>
    <property type="evidence" value="ECO:0007669"/>
    <property type="project" value="TreeGrafter"/>
</dbReference>
<dbReference type="GO" id="GO:0006783">
    <property type="term" value="P:heme biosynthetic process"/>
    <property type="evidence" value="ECO:0007669"/>
    <property type="project" value="TreeGrafter"/>
</dbReference>
<dbReference type="InterPro" id="IPR036188">
    <property type="entry name" value="FAD/NAD-bd_sf"/>
</dbReference>
<dbReference type="Pfam" id="PF00444">
    <property type="entry name" value="Ribosomal_L36"/>
    <property type="match status" value="1"/>
</dbReference>
<dbReference type="PANTHER" id="PTHR42923:SF3">
    <property type="entry name" value="PROTOPORPHYRINOGEN OXIDASE"/>
    <property type="match status" value="1"/>
</dbReference>
<dbReference type="InterPro" id="IPR000473">
    <property type="entry name" value="Ribosomal_bL36"/>
</dbReference>
<dbReference type="AlphaFoldDB" id="A0A8H7IQK9"/>
<evidence type="ECO:0000256" key="1">
    <source>
        <dbReference type="ARBA" id="ARBA00007645"/>
    </source>
</evidence>
<accession>A0A8H7IQK9</accession>
<protein>
    <recommendedName>
        <fullName evidence="4">Ribosomal protein</fullName>
    </recommendedName>
</protein>
<gene>
    <name evidence="5" type="ORF">BFW01_g10974</name>
</gene>
<dbReference type="GO" id="GO:0006412">
    <property type="term" value="P:translation"/>
    <property type="evidence" value="ECO:0007669"/>
    <property type="project" value="InterPro"/>
</dbReference>
<dbReference type="NCBIfam" id="TIGR01022">
    <property type="entry name" value="rpmJ_bact"/>
    <property type="match status" value="1"/>
</dbReference>
<dbReference type="GO" id="GO:0004729">
    <property type="term" value="F:oxygen-dependent protoporphyrinogen oxidase activity"/>
    <property type="evidence" value="ECO:0007669"/>
    <property type="project" value="TreeGrafter"/>
</dbReference>
<dbReference type="InterPro" id="IPR050464">
    <property type="entry name" value="Zeta_carotene_desat/Oxidored"/>
</dbReference>